<evidence type="ECO:0000256" key="2">
    <source>
        <dbReference type="SAM" id="Phobius"/>
    </source>
</evidence>
<feature type="compositionally biased region" description="Low complexity" evidence="1">
    <location>
        <begin position="34"/>
        <end position="47"/>
    </location>
</feature>
<feature type="compositionally biased region" description="Basic and acidic residues" evidence="1">
    <location>
        <begin position="9"/>
        <end position="20"/>
    </location>
</feature>
<accession>A0A926S5L4</accession>
<reference evidence="3" key="1">
    <citation type="submission" date="2020-05" db="EMBL/GenBank/DDBJ databases">
        <title>Identification of trans-AT polyketide cluster in two marine bacteria, producers of a novel glutaramide-containing polyketide sesbanimide D and analogs.</title>
        <authorList>
            <person name="Kacar D."/>
            <person name="Rodriguez P."/>
            <person name="Canedo L."/>
            <person name="Gonzalez E."/>
            <person name="Galan B."/>
            <person name="De La Calle F."/>
            <person name="Garcia J.L."/>
        </authorList>
    </citation>
    <scope>NUCLEOTIDE SEQUENCE</scope>
    <source>
        <strain evidence="3">PHM038</strain>
    </source>
</reference>
<keyword evidence="2" id="KW-0472">Membrane</keyword>
<proteinExistence type="predicted"/>
<keyword evidence="2" id="KW-1133">Transmembrane helix</keyword>
<feature type="transmembrane region" description="Helical" evidence="2">
    <location>
        <begin position="104"/>
        <end position="128"/>
    </location>
</feature>
<keyword evidence="2" id="KW-0812">Transmembrane</keyword>
<organism evidence="3 4">
    <name type="scientific">Roseibium aggregatum</name>
    <dbReference type="NCBI Taxonomy" id="187304"/>
    <lineage>
        <taxon>Bacteria</taxon>
        <taxon>Pseudomonadati</taxon>
        <taxon>Pseudomonadota</taxon>
        <taxon>Alphaproteobacteria</taxon>
        <taxon>Hyphomicrobiales</taxon>
        <taxon>Stappiaceae</taxon>
        <taxon>Roseibium</taxon>
    </lineage>
</organism>
<dbReference type="Proteomes" id="UP000598467">
    <property type="component" value="Unassembled WGS sequence"/>
</dbReference>
<feature type="region of interest" description="Disordered" evidence="1">
    <location>
        <begin position="1"/>
        <end position="91"/>
    </location>
</feature>
<evidence type="ECO:0000313" key="4">
    <source>
        <dbReference type="Proteomes" id="UP000598467"/>
    </source>
</evidence>
<evidence type="ECO:0000313" key="3">
    <source>
        <dbReference type="EMBL" id="MBD1546606.1"/>
    </source>
</evidence>
<feature type="non-terminal residue" evidence="3">
    <location>
        <position position="140"/>
    </location>
</feature>
<dbReference type="EMBL" id="JABFCZ010000009">
    <property type="protein sequence ID" value="MBD1546606.1"/>
    <property type="molecule type" value="Genomic_DNA"/>
</dbReference>
<sequence length="140" mass="15245">MTRKAKSAKRIEPVFGDDRGGMLNLRPSARDRAAAPAAKKSAPQSKKAPAKSRQKTASQKSAKKPARRKTGRTGKGGGGRRPSSRKRNFRSRMGAGAARFMKRAFYWGCVLGIWAGIFVVGFVGYYAAYLPPTSEWKVPA</sequence>
<feature type="compositionally biased region" description="Basic residues" evidence="1">
    <location>
        <begin position="61"/>
        <end position="72"/>
    </location>
</feature>
<protein>
    <submittedName>
        <fullName evidence="3">Penicillin-binding protein</fullName>
    </submittedName>
</protein>
<name>A0A926S5L4_9HYPH</name>
<dbReference type="AlphaFoldDB" id="A0A926S5L4"/>
<comment type="caution">
    <text evidence="3">The sequence shown here is derived from an EMBL/GenBank/DDBJ whole genome shotgun (WGS) entry which is preliminary data.</text>
</comment>
<evidence type="ECO:0000256" key="1">
    <source>
        <dbReference type="SAM" id="MobiDB-lite"/>
    </source>
</evidence>
<gene>
    <name evidence="3" type="ORF">HK439_10050</name>
</gene>